<dbReference type="GO" id="GO:0003924">
    <property type="term" value="F:GTPase activity"/>
    <property type="evidence" value="ECO:0007669"/>
    <property type="project" value="UniProtKB-UniRule"/>
</dbReference>
<dbReference type="InterPro" id="IPR009000">
    <property type="entry name" value="Transl_B-barrel_sf"/>
</dbReference>
<dbReference type="HAMAP" id="MF_00071">
    <property type="entry name" value="LepA"/>
    <property type="match status" value="1"/>
</dbReference>
<feature type="binding site" evidence="7">
    <location>
        <begin position="16"/>
        <end position="21"/>
    </location>
    <ligand>
        <name>GTP</name>
        <dbReference type="ChEBI" id="CHEBI:37565"/>
    </ligand>
</feature>
<keyword evidence="3 7" id="KW-0378">Hydrolase</keyword>
<dbReference type="Gene3D" id="3.30.70.2570">
    <property type="entry name" value="Elongation factor 4, C-terminal domain"/>
    <property type="match status" value="1"/>
</dbReference>
<comment type="catalytic activity">
    <reaction evidence="7">
        <text>GTP + H2O = GDP + phosphate + H(+)</text>
        <dbReference type="Rhea" id="RHEA:19669"/>
        <dbReference type="ChEBI" id="CHEBI:15377"/>
        <dbReference type="ChEBI" id="CHEBI:15378"/>
        <dbReference type="ChEBI" id="CHEBI:37565"/>
        <dbReference type="ChEBI" id="CHEBI:43474"/>
        <dbReference type="ChEBI" id="CHEBI:58189"/>
        <dbReference type="EC" id="3.6.5.n1"/>
    </reaction>
</comment>
<sequence length="595" mass="65984">MNKEQIRNFAIIAHIDHGKSTLADRIMELTQTVSERERQSQLLDDMAVEKAHGVTVKARTVRNYYSANDGKEYEYNLIDTPGHVDFNYEVSKSLAATEGAILLVDATQGVQAQTIANYRIAKQNNLIIIPVINKVDIASAEVEQTQAQLSDLDSNFTKENTLLISAKTGLGVPAVLEVIKNRIPAPKGNTDKPLKALIFDSLYDPYQGIIAYVRLVNGELYQNDQLLLMQAKKSFKLKSLGIFAPNMQEKNSLSAGEVGYVVTGLKDPKAIRVGDTVTLKNNPTSDSIKGYQPAQQMVFAGLYPKNNDYPALKDAILKLSLNDTSFSFVEEHSEALGMGFRCGFLGAFHLQIIRERLFDEFGLDVLTTAPNVTYQVLLKNGQRMNINNPVQFPAFGLIQEVKEPFVKAEITMPSESLNAVLKLVDSHKGQLLDMGNDGNLVVVTIKIPLSEIAYHFFSELKSVSHGFASLSTEFLDYEQSDLVKVEIDMNYATVDALSFVVHRSDVNNMTQTLVHNLKYAVPRQLYPTPVQAIVEGKSVARVDVPPLRKNAAVNGDAHSVSKKAALLRRQSINKRQSVKNEIKLPQSVFNTILEL</sequence>
<evidence type="ECO:0000256" key="1">
    <source>
        <dbReference type="ARBA" id="ARBA00005454"/>
    </source>
</evidence>
<dbReference type="GO" id="GO:0045727">
    <property type="term" value="P:positive regulation of translation"/>
    <property type="evidence" value="ECO:0007669"/>
    <property type="project" value="UniProtKB-UniRule"/>
</dbReference>
<comment type="similarity">
    <text evidence="1 7">Belongs to the TRAFAC class translation factor GTPase superfamily. Classic translation factor GTPase family. LepA subfamily.</text>
</comment>
<dbReference type="InterPro" id="IPR004161">
    <property type="entry name" value="EFTu-like_2"/>
</dbReference>
<dbReference type="GO" id="GO:0005886">
    <property type="term" value="C:plasma membrane"/>
    <property type="evidence" value="ECO:0007669"/>
    <property type="project" value="UniProtKB-SubCell"/>
</dbReference>
<comment type="caution">
    <text evidence="9">The sequence shown here is derived from an EMBL/GenBank/DDBJ whole genome shotgun (WGS) entry which is preliminary data.</text>
</comment>
<dbReference type="InterPro" id="IPR005225">
    <property type="entry name" value="Small_GTP-bd"/>
</dbReference>
<evidence type="ECO:0000256" key="7">
    <source>
        <dbReference type="HAMAP-Rule" id="MF_00071"/>
    </source>
</evidence>
<keyword evidence="5 7" id="KW-0342">GTP-binding</keyword>
<dbReference type="NCBIfam" id="TIGR00231">
    <property type="entry name" value="small_GTP"/>
    <property type="match status" value="1"/>
</dbReference>
<dbReference type="InterPro" id="IPR006297">
    <property type="entry name" value="EF-4"/>
</dbReference>
<dbReference type="Proteomes" id="UP000050872">
    <property type="component" value="Unassembled WGS sequence"/>
</dbReference>
<dbReference type="SUPFAM" id="SSF54980">
    <property type="entry name" value="EF-G C-terminal domain-like"/>
    <property type="match status" value="2"/>
</dbReference>
<dbReference type="CDD" id="cd03709">
    <property type="entry name" value="lepA_C"/>
    <property type="match status" value="1"/>
</dbReference>
<evidence type="ECO:0000256" key="5">
    <source>
        <dbReference type="ARBA" id="ARBA00023134"/>
    </source>
</evidence>
<dbReference type="CDD" id="cd01890">
    <property type="entry name" value="LepA"/>
    <property type="match status" value="1"/>
</dbReference>
<dbReference type="Pfam" id="PF00679">
    <property type="entry name" value="EFG_C"/>
    <property type="match status" value="1"/>
</dbReference>
<dbReference type="STRING" id="1423770.FD29_GL001990"/>
<dbReference type="InterPro" id="IPR038363">
    <property type="entry name" value="LepA_C_sf"/>
</dbReference>
<keyword evidence="7" id="KW-1003">Cell membrane</keyword>
<dbReference type="Pfam" id="PF06421">
    <property type="entry name" value="LepA_C"/>
    <property type="match status" value="1"/>
</dbReference>
<dbReference type="Gene3D" id="3.40.50.300">
    <property type="entry name" value="P-loop containing nucleotide triphosphate hydrolases"/>
    <property type="match status" value="1"/>
</dbReference>
<evidence type="ECO:0000313" key="10">
    <source>
        <dbReference type="Proteomes" id="UP000050872"/>
    </source>
</evidence>
<protein>
    <recommendedName>
        <fullName evidence="7">Elongation factor 4</fullName>
        <shortName evidence="7">EF-4</shortName>
        <ecNumber evidence="7">3.6.5.n1</ecNumber>
    </recommendedName>
    <alternativeName>
        <fullName evidence="7">Ribosomal back-translocase LepA</fullName>
    </alternativeName>
</protein>
<reference evidence="9 10" key="1">
    <citation type="journal article" date="2015" name="Genome Announc.">
        <title>Expanding the biotechnology potential of lactobacilli through comparative genomics of 213 strains and associated genera.</title>
        <authorList>
            <person name="Sun Z."/>
            <person name="Harris H.M."/>
            <person name="McCann A."/>
            <person name="Guo C."/>
            <person name="Argimon S."/>
            <person name="Zhang W."/>
            <person name="Yang X."/>
            <person name="Jeffery I.B."/>
            <person name="Cooney J.C."/>
            <person name="Kagawa T.F."/>
            <person name="Liu W."/>
            <person name="Song Y."/>
            <person name="Salvetti E."/>
            <person name="Wrobel A."/>
            <person name="Rasinkangas P."/>
            <person name="Parkhill J."/>
            <person name="Rea M.C."/>
            <person name="O'Sullivan O."/>
            <person name="Ritari J."/>
            <person name="Douillard F.P."/>
            <person name="Paul Ross R."/>
            <person name="Yang R."/>
            <person name="Briner A.E."/>
            <person name="Felis G.E."/>
            <person name="de Vos W.M."/>
            <person name="Barrangou R."/>
            <person name="Klaenhammer T.R."/>
            <person name="Caufield P.W."/>
            <person name="Cui Y."/>
            <person name="Zhang H."/>
            <person name="O'Toole P.W."/>
        </authorList>
    </citation>
    <scope>NUCLEOTIDE SEQUENCE [LARGE SCALE GENOMIC DNA]</scope>
    <source>
        <strain evidence="9 10">DSM 14500</strain>
    </source>
</reference>
<dbReference type="EMBL" id="AZEZ01000032">
    <property type="protein sequence ID" value="KRL44793.1"/>
    <property type="molecule type" value="Genomic_DNA"/>
</dbReference>
<dbReference type="GO" id="GO:0005525">
    <property type="term" value="F:GTP binding"/>
    <property type="evidence" value="ECO:0007669"/>
    <property type="project" value="UniProtKB-UniRule"/>
</dbReference>
<dbReference type="Gene3D" id="3.30.70.240">
    <property type="match status" value="1"/>
</dbReference>
<proteinExistence type="inferred from homology"/>
<dbReference type="Gene3D" id="3.30.70.870">
    <property type="entry name" value="Elongation Factor G (Translational Gtpase), domain 3"/>
    <property type="match status" value="1"/>
</dbReference>
<dbReference type="Pfam" id="PF00009">
    <property type="entry name" value="GTP_EFTU"/>
    <property type="match status" value="1"/>
</dbReference>
<keyword evidence="4 7" id="KW-0648">Protein biosynthesis</keyword>
<evidence type="ECO:0000256" key="4">
    <source>
        <dbReference type="ARBA" id="ARBA00022917"/>
    </source>
</evidence>
<dbReference type="InterPro" id="IPR000795">
    <property type="entry name" value="T_Tr_GTP-bd_dom"/>
</dbReference>
<dbReference type="InterPro" id="IPR035654">
    <property type="entry name" value="LepA_IV"/>
</dbReference>
<dbReference type="SMART" id="SM00838">
    <property type="entry name" value="EFG_C"/>
    <property type="match status" value="1"/>
</dbReference>
<evidence type="ECO:0000256" key="2">
    <source>
        <dbReference type="ARBA" id="ARBA00022741"/>
    </source>
</evidence>
<dbReference type="PATRIC" id="fig|1423770.3.peg.2043"/>
<comment type="subcellular location">
    <subcellularLocation>
        <location evidence="7">Cell membrane</location>
        <topology evidence="7">Peripheral membrane protein</topology>
        <orientation evidence="7">Cytoplasmic side</orientation>
    </subcellularLocation>
</comment>
<evidence type="ECO:0000259" key="8">
    <source>
        <dbReference type="PROSITE" id="PS51722"/>
    </source>
</evidence>
<dbReference type="Gene3D" id="2.40.30.10">
    <property type="entry name" value="Translation factors"/>
    <property type="match status" value="1"/>
</dbReference>
<dbReference type="GO" id="GO:0043022">
    <property type="term" value="F:ribosome binding"/>
    <property type="evidence" value="ECO:0007669"/>
    <property type="project" value="UniProtKB-UniRule"/>
</dbReference>
<dbReference type="SUPFAM" id="SSF52540">
    <property type="entry name" value="P-loop containing nucleoside triphosphate hydrolases"/>
    <property type="match status" value="1"/>
</dbReference>
<dbReference type="GO" id="GO:0003746">
    <property type="term" value="F:translation elongation factor activity"/>
    <property type="evidence" value="ECO:0007669"/>
    <property type="project" value="UniProtKB-UniRule"/>
</dbReference>
<dbReference type="PRINTS" id="PR00315">
    <property type="entry name" value="ELONGATNFCT"/>
</dbReference>
<feature type="domain" description="Tr-type G" evidence="8">
    <location>
        <begin position="4"/>
        <end position="187"/>
    </location>
</feature>
<dbReference type="PANTHER" id="PTHR43512">
    <property type="entry name" value="TRANSLATION FACTOR GUF1-RELATED"/>
    <property type="match status" value="1"/>
</dbReference>
<dbReference type="InterPro" id="IPR035647">
    <property type="entry name" value="EFG_III/V"/>
</dbReference>
<accession>A0A0R1QJP8</accession>
<dbReference type="InterPro" id="IPR013842">
    <property type="entry name" value="LepA_CTD"/>
</dbReference>
<dbReference type="FunFam" id="2.40.30.10:FF:000015">
    <property type="entry name" value="Translation factor GUF1, mitochondrial"/>
    <property type="match status" value="1"/>
</dbReference>
<dbReference type="InterPro" id="IPR027417">
    <property type="entry name" value="P-loop_NTPase"/>
</dbReference>
<dbReference type="RefSeq" id="WP_057887622.1">
    <property type="nucleotide sequence ID" value="NZ_AZEZ01000032.1"/>
</dbReference>
<dbReference type="CDD" id="cd03699">
    <property type="entry name" value="EF4_II"/>
    <property type="match status" value="1"/>
</dbReference>
<name>A0A0R1QJP8_9LACO</name>
<evidence type="ECO:0000313" key="9">
    <source>
        <dbReference type="EMBL" id="KRL44793.1"/>
    </source>
</evidence>
<keyword evidence="10" id="KW-1185">Reference proteome</keyword>
<dbReference type="PROSITE" id="PS51722">
    <property type="entry name" value="G_TR_2"/>
    <property type="match status" value="1"/>
</dbReference>
<comment type="function">
    <text evidence="7">Required for accurate and efficient protein synthesis under certain stress conditions. May act as a fidelity factor of the translation reaction, by catalyzing a one-codon backward translocation of tRNAs on improperly translocated ribosomes. Back-translocation proceeds from a post-translocation (POST) complex to a pre-translocation (PRE) complex, thus giving elongation factor G a second chance to translocate the tRNAs correctly. Binds to ribosomes in a GTP-dependent manner.</text>
</comment>
<dbReference type="SUPFAM" id="SSF50447">
    <property type="entry name" value="Translation proteins"/>
    <property type="match status" value="1"/>
</dbReference>
<keyword evidence="6 7" id="KW-0472">Membrane</keyword>
<organism evidence="9 10">
    <name type="scientific">Companilactobacillus mindensis DSM 14500</name>
    <dbReference type="NCBI Taxonomy" id="1423770"/>
    <lineage>
        <taxon>Bacteria</taxon>
        <taxon>Bacillati</taxon>
        <taxon>Bacillota</taxon>
        <taxon>Bacilli</taxon>
        <taxon>Lactobacillales</taxon>
        <taxon>Lactobacillaceae</taxon>
        <taxon>Companilactobacillus</taxon>
    </lineage>
</organism>
<dbReference type="NCBIfam" id="TIGR01393">
    <property type="entry name" value="lepA"/>
    <property type="match status" value="1"/>
</dbReference>
<evidence type="ECO:0000256" key="3">
    <source>
        <dbReference type="ARBA" id="ARBA00022801"/>
    </source>
</evidence>
<dbReference type="EC" id="3.6.5.n1" evidence="7"/>
<dbReference type="InterPro" id="IPR000640">
    <property type="entry name" value="EFG_V-like"/>
</dbReference>
<evidence type="ECO:0000256" key="6">
    <source>
        <dbReference type="ARBA" id="ARBA00023136"/>
    </source>
</evidence>
<dbReference type="PANTHER" id="PTHR43512:SF4">
    <property type="entry name" value="TRANSLATION FACTOR GUF1 HOMOLOG, CHLOROPLASTIC"/>
    <property type="match status" value="1"/>
</dbReference>
<gene>
    <name evidence="7" type="primary">lepA</name>
    <name evidence="9" type="ORF">FD29_GL001990</name>
</gene>
<dbReference type="OrthoDB" id="2147781at2"/>
<keyword evidence="2 7" id="KW-0547">Nucleotide-binding</keyword>
<feature type="binding site" evidence="7">
    <location>
        <begin position="133"/>
        <end position="136"/>
    </location>
    <ligand>
        <name>GTP</name>
        <dbReference type="ChEBI" id="CHEBI:37565"/>
    </ligand>
</feature>
<dbReference type="Pfam" id="PF03144">
    <property type="entry name" value="GTP_EFTU_D2"/>
    <property type="match status" value="1"/>
</dbReference>
<dbReference type="AlphaFoldDB" id="A0A0R1QJP8"/>